<dbReference type="EMBL" id="GBRH01255500">
    <property type="protein sequence ID" value="JAD42395.1"/>
    <property type="molecule type" value="Transcribed_RNA"/>
</dbReference>
<protein>
    <submittedName>
        <fullName evidence="1">Uncharacterized protein</fullName>
    </submittedName>
</protein>
<sequence>MVPSAREPFVCFPCLPRFFANAPATPYRTRGSFCLVPWKN</sequence>
<proteinExistence type="predicted"/>
<accession>A0A0A9T8A1</accession>
<dbReference type="AlphaFoldDB" id="A0A0A9T8A1"/>
<reference evidence="1" key="1">
    <citation type="submission" date="2014-09" db="EMBL/GenBank/DDBJ databases">
        <authorList>
            <person name="Magalhaes I.L.F."/>
            <person name="Oliveira U."/>
            <person name="Santos F.R."/>
            <person name="Vidigal T.H.D.A."/>
            <person name="Brescovit A.D."/>
            <person name="Santos A.J."/>
        </authorList>
    </citation>
    <scope>NUCLEOTIDE SEQUENCE</scope>
    <source>
        <tissue evidence="1">Shoot tissue taken approximately 20 cm above the soil surface</tissue>
    </source>
</reference>
<organism evidence="1">
    <name type="scientific">Arundo donax</name>
    <name type="common">Giant reed</name>
    <name type="synonym">Donax arundinaceus</name>
    <dbReference type="NCBI Taxonomy" id="35708"/>
    <lineage>
        <taxon>Eukaryota</taxon>
        <taxon>Viridiplantae</taxon>
        <taxon>Streptophyta</taxon>
        <taxon>Embryophyta</taxon>
        <taxon>Tracheophyta</taxon>
        <taxon>Spermatophyta</taxon>
        <taxon>Magnoliopsida</taxon>
        <taxon>Liliopsida</taxon>
        <taxon>Poales</taxon>
        <taxon>Poaceae</taxon>
        <taxon>PACMAD clade</taxon>
        <taxon>Arundinoideae</taxon>
        <taxon>Arundineae</taxon>
        <taxon>Arundo</taxon>
    </lineage>
</organism>
<reference evidence="1" key="2">
    <citation type="journal article" date="2015" name="Data Brief">
        <title>Shoot transcriptome of the giant reed, Arundo donax.</title>
        <authorList>
            <person name="Barrero R.A."/>
            <person name="Guerrero F.D."/>
            <person name="Moolhuijzen P."/>
            <person name="Goolsby J.A."/>
            <person name="Tidwell J."/>
            <person name="Bellgard S.E."/>
            <person name="Bellgard M.I."/>
        </authorList>
    </citation>
    <scope>NUCLEOTIDE SEQUENCE</scope>
    <source>
        <tissue evidence="1">Shoot tissue taken approximately 20 cm above the soil surface</tissue>
    </source>
</reference>
<name>A0A0A9T8A1_ARUDO</name>
<evidence type="ECO:0000313" key="1">
    <source>
        <dbReference type="EMBL" id="JAD42395.1"/>
    </source>
</evidence>